<name>A0AAD2AL04_9RALS</name>
<evidence type="ECO:0000313" key="4">
    <source>
        <dbReference type="Proteomes" id="UP001190452"/>
    </source>
</evidence>
<accession>A0AAD2AL04</accession>
<dbReference type="AlphaFoldDB" id="A0AAD2AL04"/>
<gene>
    <name evidence="2" type="ORF">R77569_01956</name>
    <name evidence="1" type="ORF">R77591_01628</name>
</gene>
<dbReference type="EMBL" id="CATVXE010000005">
    <property type="protein sequence ID" value="CAJ0682020.1"/>
    <property type="molecule type" value="Genomic_DNA"/>
</dbReference>
<protein>
    <submittedName>
        <fullName evidence="1">Uncharacterized protein</fullName>
    </submittedName>
</protein>
<evidence type="ECO:0000313" key="3">
    <source>
        <dbReference type="Proteomes" id="UP001190002"/>
    </source>
</evidence>
<reference evidence="1 4" key="1">
    <citation type="submission" date="2023-07" db="EMBL/GenBank/DDBJ databases">
        <authorList>
            <person name="Peeters C."/>
        </authorList>
    </citation>
    <scope>NUCLEOTIDE SEQUENCE</scope>
    <source>
        <strain evidence="2 4">R-77569</strain>
        <strain evidence="1">R-77591</strain>
    </source>
</reference>
<evidence type="ECO:0000313" key="1">
    <source>
        <dbReference type="EMBL" id="CAJ0682020.1"/>
    </source>
</evidence>
<keyword evidence="4" id="KW-1185">Reference proteome</keyword>
<dbReference type="Proteomes" id="UP001190452">
    <property type="component" value="Unassembled WGS sequence"/>
</dbReference>
<comment type="caution">
    <text evidence="1">The sequence shown here is derived from an EMBL/GenBank/DDBJ whole genome shotgun (WGS) entry which is preliminary data.</text>
</comment>
<dbReference type="Proteomes" id="UP001190002">
    <property type="component" value="Unassembled WGS sequence"/>
</dbReference>
<dbReference type="EMBL" id="CAUDKV010000006">
    <property type="protein sequence ID" value="CAJ0867210.1"/>
    <property type="molecule type" value="Genomic_DNA"/>
</dbReference>
<organism evidence="1 3">
    <name type="scientific">Ralstonia mannitolilytica</name>
    <dbReference type="NCBI Taxonomy" id="105219"/>
    <lineage>
        <taxon>Bacteria</taxon>
        <taxon>Pseudomonadati</taxon>
        <taxon>Pseudomonadota</taxon>
        <taxon>Betaproteobacteria</taxon>
        <taxon>Burkholderiales</taxon>
        <taxon>Burkholderiaceae</taxon>
        <taxon>Ralstonia</taxon>
    </lineage>
</organism>
<proteinExistence type="predicted"/>
<sequence length="103" mass="11545">MAIEKVEMLPRDAKSFKAFGAPVRAVRGAPPVWLSEVRARETVFHTELLTLAERIHKAERALSRLACLDHAEVAVEFGSFDAYAVAFEAKRAELRALYVESCR</sequence>
<evidence type="ECO:0000313" key="2">
    <source>
        <dbReference type="EMBL" id="CAJ0867210.1"/>
    </source>
</evidence>
<dbReference type="RefSeq" id="WP_222328626.1">
    <property type="nucleotide sequence ID" value="NZ_CATVXE010000005.1"/>
</dbReference>